<evidence type="ECO:0008006" key="2">
    <source>
        <dbReference type="Google" id="ProtNLM"/>
    </source>
</evidence>
<reference evidence="1" key="1">
    <citation type="submission" date="2021-01" db="EMBL/GenBank/DDBJ databases">
        <authorList>
            <person name="Corre E."/>
            <person name="Pelletier E."/>
            <person name="Niang G."/>
            <person name="Scheremetjew M."/>
            <person name="Finn R."/>
            <person name="Kale V."/>
            <person name="Holt S."/>
            <person name="Cochrane G."/>
            <person name="Meng A."/>
            <person name="Brown T."/>
            <person name="Cohen L."/>
        </authorList>
    </citation>
    <scope>NUCLEOTIDE SEQUENCE</scope>
    <source>
        <strain evidence="1">CCMP645</strain>
    </source>
</reference>
<name>A0A7S4C062_CHRCT</name>
<accession>A0A7S4C062</accession>
<sequence>MPRPAPVPWSCVPPCTWVTTKEVLQHSYHPPFLSDVQTKLPDPPATWQGKTLRIRGPRQRKGESGFFVYVVWALNAIEFALHNGLTYCIFLDGTNNPYWSDARHLSGTGMSNLWQDFFVIPTSSESRRCEGLQESQVLELSEGHFSGRRHKTEEAAGWTLYLQRSALKAFPAGDCPPSACGSYEWYRQMRMRGVRLVENHLRVQPEIARIADDFWVEWGLRGNRVLAAHCRGTDKIWGVKIGPSKYYPLFTKWLRAHGGRGRVFVATDDPGWMSEIADWGAKNFPGKIVWRNATRSTKNAFLSNSGDPYVKAVDVIVDVLLLSRADFLLKSTTNVAEMAIYFSPNGALVNHSYDFEIKDHPKLADIGFPRL</sequence>
<dbReference type="Gene3D" id="3.40.50.11350">
    <property type="match status" value="1"/>
</dbReference>
<dbReference type="AlphaFoldDB" id="A0A7S4C062"/>
<protein>
    <recommendedName>
        <fullName evidence="2">GT23 domain-containing protein</fullName>
    </recommendedName>
</protein>
<evidence type="ECO:0000313" key="1">
    <source>
        <dbReference type="EMBL" id="CAE0782826.1"/>
    </source>
</evidence>
<proteinExistence type="predicted"/>
<gene>
    <name evidence="1" type="ORF">PCAR00345_LOCUS35529</name>
</gene>
<dbReference type="EMBL" id="HBIZ01055747">
    <property type="protein sequence ID" value="CAE0782826.1"/>
    <property type="molecule type" value="Transcribed_RNA"/>
</dbReference>
<organism evidence="1">
    <name type="scientific">Chrysotila carterae</name>
    <name type="common">Marine alga</name>
    <name type="synonym">Syracosphaera carterae</name>
    <dbReference type="NCBI Taxonomy" id="13221"/>
    <lineage>
        <taxon>Eukaryota</taxon>
        <taxon>Haptista</taxon>
        <taxon>Haptophyta</taxon>
        <taxon>Prymnesiophyceae</taxon>
        <taxon>Isochrysidales</taxon>
        <taxon>Isochrysidaceae</taxon>
        <taxon>Chrysotila</taxon>
    </lineage>
</organism>